<dbReference type="AlphaFoldDB" id="A0AAU9MJJ9"/>
<feature type="region of interest" description="Disordered" evidence="1">
    <location>
        <begin position="36"/>
        <end position="116"/>
    </location>
</feature>
<name>A0AAU9MJJ9_9ASTR</name>
<dbReference type="Proteomes" id="UP001157418">
    <property type="component" value="Unassembled WGS sequence"/>
</dbReference>
<evidence type="ECO:0000256" key="1">
    <source>
        <dbReference type="SAM" id="MobiDB-lite"/>
    </source>
</evidence>
<dbReference type="EMBL" id="CAKMRJ010001112">
    <property type="protein sequence ID" value="CAH1422100.1"/>
    <property type="molecule type" value="Genomic_DNA"/>
</dbReference>
<protein>
    <submittedName>
        <fullName evidence="2">Uncharacterized protein</fullName>
    </submittedName>
</protein>
<organism evidence="2 3">
    <name type="scientific">Lactuca virosa</name>
    <dbReference type="NCBI Taxonomy" id="75947"/>
    <lineage>
        <taxon>Eukaryota</taxon>
        <taxon>Viridiplantae</taxon>
        <taxon>Streptophyta</taxon>
        <taxon>Embryophyta</taxon>
        <taxon>Tracheophyta</taxon>
        <taxon>Spermatophyta</taxon>
        <taxon>Magnoliopsida</taxon>
        <taxon>eudicotyledons</taxon>
        <taxon>Gunneridae</taxon>
        <taxon>Pentapetalae</taxon>
        <taxon>asterids</taxon>
        <taxon>campanulids</taxon>
        <taxon>Asterales</taxon>
        <taxon>Asteraceae</taxon>
        <taxon>Cichorioideae</taxon>
        <taxon>Cichorieae</taxon>
        <taxon>Lactucinae</taxon>
        <taxon>Lactuca</taxon>
    </lineage>
</organism>
<feature type="compositionally biased region" description="Polar residues" evidence="1">
    <location>
        <begin position="105"/>
        <end position="116"/>
    </location>
</feature>
<sequence>MHLLPCLSHTPTPILISPQLISLDITANGFIRPQIRRLDGANENPSLHRRRQSRHQEDRTRLSNQYRPPRNLDSTRRFTLSISKKERLPKVHMKVESQMPPFLSQMKTSSRLQLGK</sequence>
<evidence type="ECO:0000313" key="2">
    <source>
        <dbReference type="EMBL" id="CAH1422100.1"/>
    </source>
</evidence>
<proteinExistence type="predicted"/>
<comment type="caution">
    <text evidence="2">The sequence shown here is derived from an EMBL/GenBank/DDBJ whole genome shotgun (WGS) entry which is preliminary data.</text>
</comment>
<gene>
    <name evidence="2" type="ORF">LVIROSA_LOCUS9454</name>
</gene>
<evidence type="ECO:0000313" key="3">
    <source>
        <dbReference type="Proteomes" id="UP001157418"/>
    </source>
</evidence>
<keyword evidence="3" id="KW-1185">Reference proteome</keyword>
<accession>A0AAU9MJJ9</accession>
<reference evidence="2 3" key="1">
    <citation type="submission" date="2022-01" db="EMBL/GenBank/DDBJ databases">
        <authorList>
            <person name="Xiong W."/>
            <person name="Schranz E."/>
        </authorList>
    </citation>
    <scope>NUCLEOTIDE SEQUENCE [LARGE SCALE GENOMIC DNA]</scope>
</reference>
<feature type="compositionally biased region" description="Basic and acidic residues" evidence="1">
    <location>
        <begin position="83"/>
        <end position="95"/>
    </location>
</feature>